<dbReference type="PROSITE" id="PS51722">
    <property type="entry name" value="G_TR_2"/>
    <property type="match status" value="1"/>
</dbReference>
<dbReference type="Pfam" id="PF00009">
    <property type="entry name" value="GTP_EFTU"/>
    <property type="match status" value="1"/>
</dbReference>
<dbReference type="InterPro" id="IPR005225">
    <property type="entry name" value="Small_GTP-bd"/>
</dbReference>
<dbReference type="PROSITE" id="PS00301">
    <property type="entry name" value="G_TR_1"/>
    <property type="match status" value="1"/>
</dbReference>
<comment type="function">
    <text evidence="6">Catalyzes the GTP-dependent ribosomal translocation step during translation elongation. During this step, the ribosome changes from the pre-translocational (PRE) to the post-translocational (POST) state as the newly formed A-site-bound peptidyl-tRNA and P-site-bound deacylated tRNA move to the P and E sites, respectively. Catalyzes the coordinated movement of the two tRNA molecules, the mRNA and conformational changes in the ribosome.</text>
</comment>
<keyword evidence="8" id="KW-0175">Coiled coil</keyword>
<comment type="similarity">
    <text evidence="1 6">Belongs to the TRAFAC class translation factor GTPase superfamily. Classic translation factor GTPase family. EF-G/EF-2 subfamily.</text>
</comment>
<dbReference type="CDD" id="cd16262">
    <property type="entry name" value="EFG_III"/>
    <property type="match status" value="1"/>
</dbReference>
<dbReference type="SUPFAM" id="SSF52540">
    <property type="entry name" value="P-loop containing nucleoside triphosphate hydrolases"/>
    <property type="match status" value="1"/>
</dbReference>
<dbReference type="NCBIfam" id="NF009381">
    <property type="entry name" value="PRK12740.1-5"/>
    <property type="match status" value="1"/>
</dbReference>
<gene>
    <name evidence="6" type="primary">fusA</name>
    <name evidence="10" type="ORF">ACD_78C00117G0002</name>
</gene>
<dbReference type="Gene3D" id="3.30.70.870">
    <property type="entry name" value="Elongation Factor G (Translational Gtpase), domain 3"/>
    <property type="match status" value="1"/>
</dbReference>
<evidence type="ECO:0000256" key="1">
    <source>
        <dbReference type="ARBA" id="ARBA00005870"/>
    </source>
</evidence>
<keyword evidence="2 6" id="KW-0547">Nucleotide-binding</keyword>
<dbReference type="PRINTS" id="PR00315">
    <property type="entry name" value="ELONGATNFCT"/>
</dbReference>
<feature type="domain" description="Tr-type G" evidence="9">
    <location>
        <begin position="8"/>
        <end position="283"/>
    </location>
</feature>
<dbReference type="PANTHER" id="PTHR43261:SF1">
    <property type="entry name" value="RIBOSOME-RELEASING FACTOR 2, MITOCHONDRIAL"/>
    <property type="match status" value="1"/>
</dbReference>
<comment type="subcellular location">
    <subcellularLocation>
        <location evidence="6">Cytoplasm</location>
    </subcellularLocation>
</comment>
<dbReference type="InterPro" id="IPR014721">
    <property type="entry name" value="Ribsml_uS5_D2-typ_fold_subgr"/>
</dbReference>
<dbReference type="GO" id="GO:0005525">
    <property type="term" value="F:GTP binding"/>
    <property type="evidence" value="ECO:0007669"/>
    <property type="project" value="UniProtKB-UniRule"/>
</dbReference>
<dbReference type="GO" id="GO:0003746">
    <property type="term" value="F:translation elongation factor activity"/>
    <property type="evidence" value="ECO:0007669"/>
    <property type="project" value="UniProtKB-UniRule"/>
</dbReference>
<dbReference type="InterPro" id="IPR005517">
    <property type="entry name" value="Transl_elong_EFG/EF2_IV"/>
</dbReference>
<dbReference type="Pfam" id="PF14492">
    <property type="entry name" value="EFG_III"/>
    <property type="match status" value="1"/>
</dbReference>
<evidence type="ECO:0000256" key="3">
    <source>
        <dbReference type="ARBA" id="ARBA00022768"/>
    </source>
</evidence>
<dbReference type="InterPro" id="IPR035649">
    <property type="entry name" value="EFG_V"/>
</dbReference>
<dbReference type="InterPro" id="IPR020568">
    <property type="entry name" value="Ribosomal_Su5_D2-typ_SF"/>
</dbReference>
<feature type="binding site" evidence="6">
    <location>
        <begin position="17"/>
        <end position="24"/>
    </location>
    <ligand>
        <name>GTP</name>
        <dbReference type="ChEBI" id="CHEBI:37565"/>
    </ligand>
</feature>
<proteinExistence type="inferred from homology"/>
<dbReference type="Gene3D" id="3.30.70.240">
    <property type="match status" value="1"/>
</dbReference>
<name>K1XYJ9_9BACT</name>
<evidence type="ECO:0000256" key="7">
    <source>
        <dbReference type="NCBIfam" id="TIGR00484"/>
    </source>
</evidence>
<dbReference type="Gene3D" id="3.30.230.10">
    <property type="match status" value="1"/>
</dbReference>
<dbReference type="SMART" id="SM00838">
    <property type="entry name" value="EFG_C"/>
    <property type="match status" value="1"/>
</dbReference>
<dbReference type="FunFam" id="3.30.70.240:FF:000001">
    <property type="entry name" value="Elongation factor G"/>
    <property type="match status" value="1"/>
</dbReference>
<dbReference type="Gene3D" id="3.40.50.300">
    <property type="entry name" value="P-loop containing nucleotide triphosphate hydrolases"/>
    <property type="match status" value="1"/>
</dbReference>
<dbReference type="InterPro" id="IPR035647">
    <property type="entry name" value="EFG_III/V"/>
</dbReference>
<organism evidence="10">
    <name type="scientific">uncultured bacterium</name>
    <name type="common">gcode 4</name>
    <dbReference type="NCBI Taxonomy" id="1234023"/>
    <lineage>
        <taxon>Bacteria</taxon>
        <taxon>environmental samples</taxon>
    </lineage>
</organism>
<dbReference type="InterPro" id="IPR004540">
    <property type="entry name" value="Transl_elong_EFG/EF2"/>
</dbReference>
<dbReference type="SUPFAM" id="SSF54211">
    <property type="entry name" value="Ribosomal protein S5 domain 2-like"/>
    <property type="match status" value="1"/>
</dbReference>
<dbReference type="SMART" id="SM00889">
    <property type="entry name" value="EFG_IV"/>
    <property type="match status" value="1"/>
</dbReference>
<feature type="coiled-coil region" evidence="8">
    <location>
        <begin position="205"/>
        <end position="233"/>
    </location>
</feature>
<dbReference type="NCBIfam" id="TIGR00231">
    <property type="entry name" value="small_GTP"/>
    <property type="match status" value="1"/>
</dbReference>
<evidence type="ECO:0000256" key="4">
    <source>
        <dbReference type="ARBA" id="ARBA00022917"/>
    </source>
</evidence>
<dbReference type="FunFam" id="2.40.30.10:FF:000006">
    <property type="entry name" value="Elongation factor G"/>
    <property type="match status" value="1"/>
</dbReference>
<dbReference type="PANTHER" id="PTHR43261">
    <property type="entry name" value="TRANSLATION ELONGATION FACTOR G-RELATED"/>
    <property type="match status" value="1"/>
</dbReference>
<evidence type="ECO:0000256" key="6">
    <source>
        <dbReference type="HAMAP-Rule" id="MF_00054"/>
    </source>
</evidence>
<keyword evidence="4 6" id="KW-0648">Protein biosynthesis</keyword>
<dbReference type="InterPro" id="IPR009022">
    <property type="entry name" value="EFG_III"/>
</dbReference>
<dbReference type="CDD" id="cd01886">
    <property type="entry name" value="EF-G"/>
    <property type="match status" value="1"/>
</dbReference>
<reference evidence="10" key="1">
    <citation type="journal article" date="2012" name="Science">
        <title>Fermentation, hydrogen, and sulfur metabolism in multiple uncultivated bacterial phyla.</title>
        <authorList>
            <person name="Wrighton K.C."/>
            <person name="Thomas B.C."/>
            <person name="Sharon I."/>
            <person name="Miller C.S."/>
            <person name="Castelle C.J."/>
            <person name="VerBerkmoes N.C."/>
            <person name="Wilkins M.J."/>
            <person name="Hettich R.L."/>
            <person name="Lipton M.S."/>
            <person name="Williams K.H."/>
            <person name="Long P.E."/>
            <person name="Banfield J.F."/>
        </authorList>
    </citation>
    <scope>NUCLEOTIDE SEQUENCE [LARGE SCALE GENOMIC DNA]</scope>
</reference>
<keyword evidence="6" id="KW-0963">Cytoplasm</keyword>
<dbReference type="HAMAP" id="MF_00054_B">
    <property type="entry name" value="EF_G_EF_2_B"/>
    <property type="match status" value="1"/>
</dbReference>
<dbReference type="NCBIfam" id="TIGR00484">
    <property type="entry name" value="EF-G"/>
    <property type="match status" value="1"/>
</dbReference>
<feature type="binding site" evidence="6">
    <location>
        <begin position="135"/>
        <end position="138"/>
    </location>
    <ligand>
        <name>GTP</name>
        <dbReference type="ChEBI" id="CHEBI:37565"/>
    </ligand>
</feature>
<accession>K1XYJ9</accession>
<dbReference type="InterPro" id="IPR031157">
    <property type="entry name" value="G_TR_CS"/>
</dbReference>
<evidence type="ECO:0000313" key="10">
    <source>
        <dbReference type="EMBL" id="EKD30212.1"/>
    </source>
</evidence>
<keyword evidence="5 6" id="KW-0342">GTP-binding</keyword>
<dbReference type="AlphaFoldDB" id="K1XYJ9"/>
<dbReference type="EMBL" id="AMFJ01034117">
    <property type="protein sequence ID" value="EKD30212.1"/>
    <property type="molecule type" value="Genomic_DNA"/>
</dbReference>
<dbReference type="CDD" id="cd04088">
    <property type="entry name" value="EFG_mtEFG_II"/>
    <property type="match status" value="1"/>
</dbReference>
<sequence length="711" mass="79022">MAISKDLKNIRNIGIIAHIDAGKTTTSERILFYTGKTHKIGEVHEGAATMDWMAQEQERGITITSAATTCEWKGTQFNLIDTPGHVDFTIEVERSMRVLDGGVAVFDGSQGVEPQSETVWKQADKYGVPRLAFANKMDKTGANFQMTYDSIKKRLAGNKVIALQMPIGEEAGFKGVIDLVVMKAYRFEGKMGEKVIEFDIPAELLAQAEKMRLDVIEKAAEQSEELMEAYLESETLTVEQIKKGIRLGTVTSSIYPLLCGSALMNTGIQLVLDAVVDYLPSPLDVNEGTITGSEEDDIEKKIILKQDPTAPLTALAFKIATDPFVGRITFVRVYSGTLKSGSYVYNPVSGQKERIGRLLQMHSNTRQEIEEIPAGNIGAVIGLKDTKTGDTLCDVDKPIVLERMTFPEPVISISVEPKTKADQERMGMALNKLAEEDPSFRVTSNPETNQTIIQGMGELHLEIIVDRMKREFKVDCNIGAPQVAYRETITTVVKDQEFKHQKQTGGRGQYGHVIITFEPISSDERKANPEFKEENVFVNKVVWGAIPKEYIPGVEKGLRESWSRGMIAGYPVVDVRATLTFGSYHDVDSNELSFKLAASKCFREAAKKARPNLLEPVMLVEVNTPEEYMGDVLGGINSKRGQIIEMTERGMAKIIKAYVPLSEMFGYSTDLRSMSQGRATYVMEFSHYSAVPNNITEKIRAERGVKFDEEE</sequence>
<protein>
    <recommendedName>
        <fullName evidence="6 7">Elongation factor G</fullName>
        <shortName evidence="6">EF-G</shortName>
    </recommendedName>
</protein>
<dbReference type="CDD" id="cd01434">
    <property type="entry name" value="EFG_mtEFG1_IV"/>
    <property type="match status" value="1"/>
</dbReference>
<evidence type="ECO:0000256" key="8">
    <source>
        <dbReference type="SAM" id="Coils"/>
    </source>
</evidence>
<evidence type="ECO:0000256" key="5">
    <source>
        <dbReference type="ARBA" id="ARBA00023134"/>
    </source>
</evidence>
<dbReference type="InterPro" id="IPR000795">
    <property type="entry name" value="T_Tr_GTP-bd_dom"/>
</dbReference>
<comment type="caution">
    <text evidence="10">The sequence shown here is derived from an EMBL/GenBank/DDBJ whole genome shotgun (WGS) entry which is preliminary data.</text>
</comment>
<dbReference type="InterPro" id="IPR047872">
    <property type="entry name" value="EFG_IV"/>
</dbReference>
<dbReference type="FunFam" id="3.40.50.300:FF:000029">
    <property type="entry name" value="Elongation factor G"/>
    <property type="match status" value="1"/>
</dbReference>
<dbReference type="GO" id="GO:0032790">
    <property type="term" value="P:ribosome disassembly"/>
    <property type="evidence" value="ECO:0007669"/>
    <property type="project" value="TreeGrafter"/>
</dbReference>
<evidence type="ECO:0000256" key="2">
    <source>
        <dbReference type="ARBA" id="ARBA00022741"/>
    </source>
</evidence>
<dbReference type="InterPro" id="IPR000640">
    <property type="entry name" value="EFG_V-like"/>
</dbReference>
<dbReference type="FunFam" id="3.30.70.870:FF:000001">
    <property type="entry name" value="Elongation factor G"/>
    <property type="match status" value="1"/>
</dbReference>
<dbReference type="Pfam" id="PF03764">
    <property type="entry name" value="EFG_IV"/>
    <property type="match status" value="1"/>
</dbReference>
<dbReference type="Pfam" id="PF00679">
    <property type="entry name" value="EFG_C"/>
    <property type="match status" value="1"/>
</dbReference>
<dbReference type="InterPro" id="IPR041095">
    <property type="entry name" value="EFG_II"/>
</dbReference>
<evidence type="ECO:0000259" key="9">
    <source>
        <dbReference type="PROSITE" id="PS51722"/>
    </source>
</evidence>
<dbReference type="GO" id="GO:0005737">
    <property type="term" value="C:cytoplasm"/>
    <property type="evidence" value="ECO:0007669"/>
    <property type="project" value="UniProtKB-SubCell"/>
</dbReference>
<keyword evidence="3 6" id="KW-0251">Elongation factor</keyword>
<dbReference type="Gene3D" id="2.40.30.10">
    <property type="entry name" value="Translation factors"/>
    <property type="match status" value="1"/>
</dbReference>
<dbReference type="SUPFAM" id="SSF54980">
    <property type="entry name" value="EF-G C-terminal domain-like"/>
    <property type="match status" value="2"/>
</dbReference>
<dbReference type="InterPro" id="IPR009000">
    <property type="entry name" value="Transl_B-barrel_sf"/>
</dbReference>
<feature type="binding site" evidence="6">
    <location>
        <begin position="81"/>
        <end position="85"/>
    </location>
    <ligand>
        <name>GTP</name>
        <dbReference type="ChEBI" id="CHEBI:37565"/>
    </ligand>
</feature>
<dbReference type="InterPro" id="IPR004161">
    <property type="entry name" value="EFTu-like_2"/>
</dbReference>
<dbReference type="FunFam" id="3.30.230.10:FF:000003">
    <property type="entry name" value="Elongation factor G"/>
    <property type="match status" value="1"/>
</dbReference>
<dbReference type="CDD" id="cd03713">
    <property type="entry name" value="EFG_mtEFG_C"/>
    <property type="match status" value="1"/>
</dbReference>
<dbReference type="SUPFAM" id="SSF50447">
    <property type="entry name" value="Translation proteins"/>
    <property type="match status" value="1"/>
</dbReference>
<dbReference type="InterPro" id="IPR027417">
    <property type="entry name" value="P-loop_NTPase"/>
</dbReference>
<dbReference type="GO" id="GO:0003924">
    <property type="term" value="F:GTPase activity"/>
    <property type="evidence" value="ECO:0007669"/>
    <property type="project" value="InterPro"/>
</dbReference>
<dbReference type="Pfam" id="PF03144">
    <property type="entry name" value="GTP_EFTU_D2"/>
    <property type="match status" value="1"/>
</dbReference>